<evidence type="ECO:0000256" key="11">
    <source>
        <dbReference type="ARBA" id="ARBA00023225"/>
    </source>
</evidence>
<evidence type="ECO:0000256" key="3">
    <source>
        <dbReference type="ARBA" id="ARBA00014919"/>
    </source>
</evidence>
<dbReference type="GO" id="GO:0006614">
    <property type="term" value="P:SRP-dependent cotranslational protein targeting to membrane"/>
    <property type="evidence" value="ECO:0007669"/>
    <property type="project" value="UniProtKB-UniRule"/>
</dbReference>
<evidence type="ECO:0000256" key="7">
    <source>
        <dbReference type="ARBA" id="ARBA00022795"/>
    </source>
</evidence>
<evidence type="ECO:0000256" key="8">
    <source>
        <dbReference type="ARBA" id="ARBA00022927"/>
    </source>
</evidence>
<dbReference type="SMART" id="SM00962">
    <property type="entry name" value="SRP54"/>
    <property type="match status" value="1"/>
</dbReference>
<dbReference type="GO" id="GO:0005047">
    <property type="term" value="F:signal recognition particle binding"/>
    <property type="evidence" value="ECO:0007669"/>
    <property type="project" value="TreeGrafter"/>
</dbReference>
<name>A0A2N3LR74_9BACI</name>
<dbReference type="InterPro" id="IPR003593">
    <property type="entry name" value="AAA+_ATPase"/>
</dbReference>
<dbReference type="SMART" id="SM00382">
    <property type="entry name" value="AAA"/>
    <property type="match status" value="1"/>
</dbReference>
<feature type="domain" description="SRP54-type proteins GTP-binding" evidence="16">
    <location>
        <begin position="184"/>
        <end position="375"/>
    </location>
</feature>
<keyword evidence="6" id="KW-0547">Nucleotide-binding</keyword>
<keyword evidence="17" id="KW-0966">Cell projection</keyword>
<keyword evidence="17" id="KW-0969">Cilium</keyword>
<dbReference type="Proteomes" id="UP000233440">
    <property type="component" value="Unassembled WGS sequence"/>
</dbReference>
<keyword evidence="8" id="KW-0653">Protein transport</keyword>
<keyword evidence="5" id="KW-1003">Cell membrane</keyword>
<keyword evidence="4" id="KW-0813">Transport</keyword>
<dbReference type="GO" id="GO:0005886">
    <property type="term" value="C:plasma membrane"/>
    <property type="evidence" value="ECO:0007669"/>
    <property type="project" value="UniProtKB-SubCell"/>
</dbReference>
<feature type="compositionally biased region" description="Basic and acidic residues" evidence="14">
    <location>
        <begin position="64"/>
        <end position="82"/>
    </location>
</feature>
<evidence type="ECO:0000256" key="5">
    <source>
        <dbReference type="ARBA" id="ARBA00022475"/>
    </source>
</evidence>
<sequence>MKVKKFIASNMTEAMKQIRAELGDEAVILNSKVTHTGGFIGLFRKRKFEVIAAIDPQTSKNQVKIKEKQRPVPSKPEIKQNEKVNSNEIQKELLDLKKMVEELSSSTKNASFDYFPESIQKFLAFIDKQGIAAKYMQLCGEYLLQHWRSSNAEPSESEIFSWGRKYFEEKIMLLYTEEEQAYSKKYINLVGPTGVGKTTTLAKMAANAVIDEHKKVAFITTDTYRIAAIEQLKTYANLLQVPVEVVYNLSDFHQSLEKFKEYDIIFIDTAGRNYREMQYIEELKKVIDFRKEMKTLLTLSLTMKEEDIRAIIDSFQSIRIDQFIFTKLDETTTYGSMVNIMLDYLVATAFITYGQDVPDDIDAATPSIILNHIFEDEKR</sequence>
<dbReference type="GO" id="GO:0005525">
    <property type="term" value="F:GTP binding"/>
    <property type="evidence" value="ECO:0007669"/>
    <property type="project" value="UniProtKB-UniRule"/>
</dbReference>
<organism evidence="17 18">
    <name type="scientific">Heyndrickxia camelliae</name>
    <dbReference type="NCBI Taxonomy" id="1707093"/>
    <lineage>
        <taxon>Bacteria</taxon>
        <taxon>Bacillati</taxon>
        <taxon>Bacillota</taxon>
        <taxon>Bacilli</taxon>
        <taxon>Bacillales</taxon>
        <taxon>Bacillaceae</taxon>
        <taxon>Heyndrickxia</taxon>
    </lineage>
</organism>
<dbReference type="SUPFAM" id="SSF52540">
    <property type="entry name" value="P-loop containing nucleoside triphosphate hydrolases"/>
    <property type="match status" value="1"/>
</dbReference>
<reference evidence="17 18" key="1">
    <citation type="submission" date="2017-11" db="EMBL/GenBank/DDBJ databases">
        <title>Bacillus camelliae sp. nov., isolated from pu'er tea.</title>
        <authorList>
            <person name="Niu L."/>
        </authorList>
    </citation>
    <scope>NUCLEOTIDE SEQUENCE [LARGE SCALE GENOMIC DNA]</scope>
    <source>
        <strain evidence="17 18">7578-1</strain>
    </source>
</reference>
<gene>
    <name evidence="17" type="primary">flhF</name>
    <name evidence="17" type="ORF">CWO92_03190</name>
</gene>
<proteinExistence type="inferred from homology"/>
<dbReference type="Gene3D" id="3.40.50.300">
    <property type="entry name" value="P-loop containing nucleotide triphosphate hydrolases"/>
    <property type="match status" value="1"/>
</dbReference>
<evidence type="ECO:0000256" key="4">
    <source>
        <dbReference type="ARBA" id="ARBA00022448"/>
    </source>
</evidence>
<evidence type="ECO:0000259" key="16">
    <source>
        <dbReference type="SMART" id="SM00962"/>
    </source>
</evidence>
<evidence type="ECO:0000256" key="10">
    <source>
        <dbReference type="ARBA" id="ARBA00023136"/>
    </source>
</evidence>
<evidence type="ECO:0000256" key="14">
    <source>
        <dbReference type="SAM" id="MobiDB-lite"/>
    </source>
</evidence>
<dbReference type="InterPro" id="IPR000897">
    <property type="entry name" value="SRP54_GTPase_dom"/>
</dbReference>
<evidence type="ECO:0000256" key="13">
    <source>
        <dbReference type="NCBIfam" id="TIGR03499"/>
    </source>
</evidence>
<comment type="caution">
    <text evidence="17">The sequence shown here is derived from an EMBL/GenBank/DDBJ whole genome shotgun (WGS) entry which is preliminary data.</text>
</comment>
<feature type="region of interest" description="Disordered" evidence="14">
    <location>
        <begin position="62"/>
        <end position="84"/>
    </location>
</feature>
<dbReference type="GO" id="GO:0015031">
    <property type="term" value="P:protein transport"/>
    <property type="evidence" value="ECO:0007669"/>
    <property type="project" value="UniProtKB-KW"/>
</dbReference>
<evidence type="ECO:0000313" key="17">
    <source>
        <dbReference type="EMBL" id="PKR87075.1"/>
    </source>
</evidence>
<dbReference type="FunFam" id="3.40.50.300:FF:000695">
    <property type="entry name" value="Flagellar biosynthesis regulator FlhF"/>
    <property type="match status" value="1"/>
</dbReference>
<dbReference type="RefSeq" id="WP_101352722.1">
    <property type="nucleotide sequence ID" value="NZ_PIQO01000001.1"/>
</dbReference>
<accession>A0A2N3LR74</accession>
<keyword evidence="9" id="KW-0342">GTP-binding</keyword>
<evidence type="ECO:0000256" key="12">
    <source>
        <dbReference type="ARBA" id="ARBA00025337"/>
    </source>
</evidence>
<evidence type="ECO:0000256" key="1">
    <source>
        <dbReference type="ARBA" id="ARBA00004413"/>
    </source>
</evidence>
<dbReference type="AlphaFoldDB" id="A0A2N3LR74"/>
<dbReference type="NCBIfam" id="TIGR03499">
    <property type="entry name" value="FlhF"/>
    <property type="match status" value="1"/>
</dbReference>
<protein>
    <recommendedName>
        <fullName evidence="3 13">Flagellar biosynthesis protein FlhF</fullName>
    </recommendedName>
</protein>
<dbReference type="CDD" id="cd17873">
    <property type="entry name" value="FlhF"/>
    <property type="match status" value="1"/>
</dbReference>
<keyword evidence="7" id="KW-1005">Bacterial flagellum biogenesis</keyword>
<comment type="subcellular location">
    <subcellularLocation>
        <location evidence="1">Cell membrane</location>
        <topology evidence="1">Peripheral membrane protein</topology>
        <orientation evidence="1">Cytoplasmic side</orientation>
    </subcellularLocation>
</comment>
<keyword evidence="18" id="KW-1185">Reference proteome</keyword>
<dbReference type="InterPro" id="IPR027417">
    <property type="entry name" value="P-loop_NTPase"/>
</dbReference>
<dbReference type="GO" id="GO:0044781">
    <property type="term" value="P:bacterial-type flagellum organization"/>
    <property type="evidence" value="ECO:0007669"/>
    <property type="project" value="UniProtKB-UniRule"/>
</dbReference>
<evidence type="ECO:0000259" key="15">
    <source>
        <dbReference type="SMART" id="SM00382"/>
    </source>
</evidence>
<evidence type="ECO:0000256" key="9">
    <source>
        <dbReference type="ARBA" id="ARBA00023134"/>
    </source>
</evidence>
<dbReference type="InterPro" id="IPR047040">
    <property type="entry name" value="FlhF__GTPase_dom"/>
</dbReference>
<feature type="domain" description="AAA+ ATPase" evidence="15">
    <location>
        <begin position="183"/>
        <end position="330"/>
    </location>
</feature>
<keyword evidence="17" id="KW-0282">Flagellum</keyword>
<evidence type="ECO:0000256" key="2">
    <source>
        <dbReference type="ARBA" id="ARBA00008531"/>
    </source>
</evidence>
<dbReference type="PANTHER" id="PTHR43134:SF3">
    <property type="entry name" value="FLAGELLAR BIOSYNTHESIS PROTEIN FLHF"/>
    <property type="match status" value="1"/>
</dbReference>
<evidence type="ECO:0000313" key="18">
    <source>
        <dbReference type="Proteomes" id="UP000233440"/>
    </source>
</evidence>
<dbReference type="Pfam" id="PF00448">
    <property type="entry name" value="SRP54"/>
    <property type="match status" value="1"/>
</dbReference>
<dbReference type="GO" id="GO:0003924">
    <property type="term" value="F:GTPase activity"/>
    <property type="evidence" value="ECO:0007669"/>
    <property type="project" value="UniProtKB-UniRule"/>
</dbReference>
<dbReference type="PANTHER" id="PTHR43134">
    <property type="entry name" value="SIGNAL RECOGNITION PARTICLE RECEPTOR SUBUNIT ALPHA"/>
    <property type="match status" value="1"/>
</dbReference>
<evidence type="ECO:0000256" key="6">
    <source>
        <dbReference type="ARBA" id="ARBA00022741"/>
    </source>
</evidence>
<keyword evidence="10" id="KW-0472">Membrane</keyword>
<dbReference type="OrthoDB" id="9778554at2"/>
<comment type="function">
    <text evidence="12">Necessary for flagellar biosynthesis. May be involved in translocation of the flagellum.</text>
</comment>
<comment type="similarity">
    <text evidence="2">Belongs to the GTP-binding SRP family.</text>
</comment>
<keyword evidence="11" id="KW-1006">Bacterial flagellum protein export</keyword>
<dbReference type="InterPro" id="IPR020006">
    <property type="entry name" value="FlhF"/>
</dbReference>
<dbReference type="Gene3D" id="1.20.120.1380">
    <property type="entry name" value="Flagellar FlhF biosynthesis protein, N domain"/>
    <property type="match status" value="1"/>
</dbReference>
<dbReference type="EMBL" id="PIQO01000001">
    <property type="protein sequence ID" value="PKR87075.1"/>
    <property type="molecule type" value="Genomic_DNA"/>
</dbReference>